<evidence type="ECO:0000259" key="1">
    <source>
        <dbReference type="PROSITE" id="PS50883"/>
    </source>
</evidence>
<dbReference type="SMART" id="SM00052">
    <property type="entry name" value="EAL"/>
    <property type="match status" value="1"/>
</dbReference>
<dbReference type="SUPFAM" id="SSF55781">
    <property type="entry name" value="GAF domain-like"/>
    <property type="match status" value="1"/>
</dbReference>
<gene>
    <name evidence="3" type="ORF">GO608_00755</name>
</gene>
<dbReference type="InterPro" id="IPR001633">
    <property type="entry name" value="EAL_dom"/>
</dbReference>
<dbReference type="InterPro" id="IPR029787">
    <property type="entry name" value="Nucleotide_cyclase"/>
</dbReference>
<dbReference type="SUPFAM" id="SSF55073">
    <property type="entry name" value="Nucleotide cyclase"/>
    <property type="match status" value="1"/>
</dbReference>
<dbReference type="InterPro" id="IPR029016">
    <property type="entry name" value="GAF-like_dom_sf"/>
</dbReference>
<reference evidence="3" key="1">
    <citation type="submission" date="2019-12" db="EMBL/GenBank/DDBJ databases">
        <title>Comparative genomics gives insights into the taxonomy of the Azoarcus-Aromatoleum group and reveals separate origins of nif in the plant-associated Azoarcus and non-plant-associated Aromatoleum sub-groups.</title>
        <authorList>
            <person name="Lafos M."/>
            <person name="Maluk M."/>
            <person name="Batista M."/>
            <person name="Junghare M."/>
            <person name="Carmona M."/>
            <person name="Faoro H."/>
            <person name="Cruz L.M."/>
            <person name="Battistoni F."/>
            <person name="De Souza E."/>
            <person name="Pedrosa F."/>
            <person name="Chen W.-M."/>
            <person name="Poole P.S."/>
            <person name="Dixon R.A."/>
            <person name="James E.K."/>
        </authorList>
    </citation>
    <scope>NUCLEOTIDE SEQUENCE</scope>
    <source>
        <strain evidence="3">U120</strain>
    </source>
</reference>
<dbReference type="PROSITE" id="PS50883">
    <property type="entry name" value="EAL"/>
    <property type="match status" value="1"/>
</dbReference>
<accession>A0ABX1MZP3</accession>
<dbReference type="Gene3D" id="3.20.20.450">
    <property type="entry name" value="EAL domain"/>
    <property type="match status" value="1"/>
</dbReference>
<dbReference type="EMBL" id="WTVH01000001">
    <property type="protein sequence ID" value="NMF91860.1"/>
    <property type="molecule type" value="Genomic_DNA"/>
</dbReference>
<evidence type="ECO:0000313" key="4">
    <source>
        <dbReference type="Proteomes" id="UP000601990"/>
    </source>
</evidence>
<comment type="caution">
    <text evidence="3">The sequence shown here is derived from an EMBL/GenBank/DDBJ whole genome shotgun (WGS) entry which is preliminary data.</text>
</comment>
<feature type="domain" description="GGDEF" evidence="2">
    <location>
        <begin position="217"/>
        <end position="348"/>
    </location>
</feature>
<feature type="domain" description="EAL" evidence="1">
    <location>
        <begin position="357"/>
        <end position="610"/>
    </location>
</feature>
<dbReference type="Pfam" id="PF00563">
    <property type="entry name" value="EAL"/>
    <property type="match status" value="1"/>
</dbReference>
<proteinExistence type="predicted"/>
<sequence>MNYAERALRTLSAGNRALLRAEDETSLLQEMCRIIVELGRYRMAWVGFAEQDEAKTLRPVAHRGFEEGFFDIAHFTWAEGEGGPTAQAVRTGKPAVVQDINTVVAPHLPIPITEAIERGYGSVAAFPLLVEGRVTGNLTIFAAEPDAFNEQECALLGEMADDLGFGIGTLRMRARHREAEETIRHMAFFDTLTGLPNRTSLHQELTTAIEAVHAAHNPLALLIIKIGHFQEISDTLGYEEADLLVQEMARRLSQLAGEGRSVARAGEDEFALALPNTSAEVAIRLAQRIMREVCDPVPLGPLTVDPHAYIGVAMFPGHGNTADAILRRAKIAAVQAKRTAAKFALYQGTADQECTRRLALMSDLRSAIDKNELLLFCQPKVSISSGEVCGAEALVRWQHAQHGMVATGEFIALAERAGLIMPLTRWVLETAFRQSHTWFEQGIRQPLSVNLSAQDLRDPRLVDRISSLFATWAMPPEMMQFELTESALMEDPAGALKTLQRLKALGVELFIDDFGTGYSSLSYLQKLPVDSLKIDQSFVASMLTNPGSAVIVRSTVELGHNLGLGVVAEGVESEGQWNGLRALGCDTAQGHFVGFPIPTEQFVDWEAHCQWRHRPTAGDPTPTTAH</sequence>
<dbReference type="Proteomes" id="UP000601990">
    <property type="component" value="Unassembled WGS sequence"/>
</dbReference>
<dbReference type="SUPFAM" id="SSF141868">
    <property type="entry name" value="EAL domain-like"/>
    <property type="match status" value="1"/>
</dbReference>
<dbReference type="SMART" id="SM00267">
    <property type="entry name" value="GGDEF"/>
    <property type="match status" value="1"/>
</dbReference>
<dbReference type="NCBIfam" id="TIGR00254">
    <property type="entry name" value="GGDEF"/>
    <property type="match status" value="1"/>
</dbReference>
<dbReference type="RefSeq" id="WP_169197193.1">
    <property type="nucleotide sequence ID" value="NZ_WTVH02000008.1"/>
</dbReference>
<dbReference type="PANTHER" id="PTHR33121">
    <property type="entry name" value="CYCLIC DI-GMP PHOSPHODIESTERASE PDEF"/>
    <property type="match status" value="1"/>
</dbReference>
<evidence type="ECO:0000313" key="3">
    <source>
        <dbReference type="EMBL" id="NMF91860.1"/>
    </source>
</evidence>
<dbReference type="InterPro" id="IPR000160">
    <property type="entry name" value="GGDEF_dom"/>
</dbReference>
<name>A0ABX1MZP3_9RHOO</name>
<evidence type="ECO:0000259" key="2">
    <source>
        <dbReference type="PROSITE" id="PS50887"/>
    </source>
</evidence>
<dbReference type="Gene3D" id="3.30.70.270">
    <property type="match status" value="1"/>
</dbReference>
<dbReference type="Pfam" id="PF00990">
    <property type="entry name" value="GGDEF"/>
    <property type="match status" value="1"/>
</dbReference>
<dbReference type="InterPro" id="IPR050706">
    <property type="entry name" value="Cyclic-di-GMP_PDE-like"/>
</dbReference>
<dbReference type="Pfam" id="PF13185">
    <property type="entry name" value="GAF_2"/>
    <property type="match status" value="1"/>
</dbReference>
<dbReference type="Gene3D" id="3.30.450.40">
    <property type="match status" value="1"/>
</dbReference>
<organism evidence="3 4">
    <name type="scientific">Aromatoleum buckelii</name>
    <dbReference type="NCBI Taxonomy" id="200254"/>
    <lineage>
        <taxon>Bacteria</taxon>
        <taxon>Pseudomonadati</taxon>
        <taxon>Pseudomonadota</taxon>
        <taxon>Betaproteobacteria</taxon>
        <taxon>Rhodocyclales</taxon>
        <taxon>Rhodocyclaceae</taxon>
        <taxon>Aromatoleum</taxon>
    </lineage>
</organism>
<dbReference type="InterPro" id="IPR035919">
    <property type="entry name" value="EAL_sf"/>
</dbReference>
<protein>
    <submittedName>
        <fullName evidence="3">EAL domain-containing protein</fullName>
    </submittedName>
</protein>
<dbReference type="PROSITE" id="PS50887">
    <property type="entry name" value="GGDEF"/>
    <property type="match status" value="1"/>
</dbReference>
<dbReference type="PANTHER" id="PTHR33121:SF71">
    <property type="entry name" value="OXYGEN SENSOR PROTEIN DOSP"/>
    <property type="match status" value="1"/>
</dbReference>
<keyword evidence="4" id="KW-1185">Reference proteome</keyword>
<dbReference type="CDD" id="cd01948">
    <property type="entry name" value="EAL"/>
    <property type="match status" value="1"/>
</dbReference>
<dbReference type="InterPro" id="IPR043128">
    <property type="entry name" value="Rev_trsase/Diguanyl_cyclase"/>
</dbReference>
<dbReference type="InterPro" id="IPR003018">
    <property type="entry name" value="GAF"/>
</dbReference>
<dbReference type="CDD" id="cd01949">
    <property type="entry name" value="GGDEF"/>
    <property type="match status" value="1"/>
</dbReference>